<dbReference type="InterPro" id="IPR003583">
    <property type="entry name" value="Hlx-hairpin-Hlx_DNA-bd_motif"/>
</dbReference>
<keyword evidence="8" id="KW-0067">ATP-binding</keyword>
<keyword evidence="8" id="KW-0378">Hydrolase</keyword>
<feature type="domain" description="Helix-hairpin-helix DNA-binding motif class 1" evidence="7">
    <location>
        <begin position="73"/>
        <end position="92"/>
    </location>
</feature>
<evidence type="ECO:0000313" key="9">
    <source>
        <dbReference type="Proteomes" id="UP000637002"/>
    </source>
</evidence>
<dbReference type="InterPro" id="IPR000085">
    <property type="entry name" value="RuvA"/>
</dbReference>
<protein>
    <recommendedName>
        <fullName evidence="6">Holliday junction branch migration complex subunit RuvA</fullName>
    </recommendedName>
</protein>
<keyword evidence="9" id="KW-1185">Reference proteome</keyword>
<name>A0A916U961_9HYPH</name>
<dbReference type="NCBIfam" id="TIGR00084">
    <property type="entry name" value="ruvA"/>
    <property type="match status" value="1"/>
</dbReference>
<evidence type="ECO:0000259" key="7">
    <source>
        <dbReference type="SMART" id="SM00278"/>
    </source>
</evidence>
<dbReference type="AlphaFoldDB" id="A0A916U961"/>
<dbReference type="SMART" id="SM00278">
    <property type="entry name" value="HhH1"/>
    <property type="match status" value="2"/>
</dbReference>
<sequence length="205" mass="21038">MIGKLKGLIDGYGEDFVIVDVGGVGYVVHCSARTLQNLPPVGEPASLAIETHVREDMIRLYGFRSDAEREWFRLLQTVQGVGAKVALGILSALDPPALSTAIAMADRASLARAPGVGPRLAARIVAELKDKAPAFGHVDPIVARLAGAVDGGTAPAAATDAVSALVNLGYAQPQAAAAVAAAARAAGDDADARTLIRLGLRELGK</sequence>
<dbReference type="GO" id="GO:0006281">
    <property type="term" value="P:DNA repair"/>
    <property type="evidence" value="ECO:0007669"/>
    <property type="project" value="UniProtKB-UniRule"/>
</dbReference>
<evidence type="ECO:0000256" key="5">
    <source>
        <dbReference type="ARBA" id="ARBA00023204"/>
    </source>
</evidence>
<evidence type="ECO:0000313" key="8">
    <source>
        <dbReference type="EMBL" id="GGC64469.1"/>
    </source>
</evidence>
<dbReference type="Gene3D" id="2.40.50.140">
    <property type="entry name" value="Nucleic acid-binding proteins"/>
    <property type="match status" value="1"/>
</dbReference>
<evidence type="ECO:0000256" key="3">
    <source>
        <dbReference type="ARBA" id="ARBA00023125"/>
    </source>
</evidence>
<dbReference type="GO" id="GO:0000400">
    <property type="term" value="F:four-way junction DNA binding"/>
    <property type="evidence" value="ECO:0007669"/>
    <property type="project" value="UniProtKB-UniRule"/>
</dbReference>
<feature type="region of interest" description="Domain I" evidence="6">
    <location>
        <begin position="1"/>
        <end position="64"/>
    </location>
</feature>
<dbReference type="EMBL" id="BMGG01000004">
    <property type="protein sequence ID" value="GGC64469.1"/>
    <property type="molecule type" value="Genomic_DNA"/>
</dbReference>
<dbReference type="SUPFAM" id="SSF46929">
    <property type="entry name" value="DNA helicase RuvA subunit, C-terminal domain"/>
    <property type="match status" value="1"/>
</dbReference>
<keyword evidence="8" id="KW-0547">Nucleotide-binding</keyword>
<dbReference type="HAMAP" id="MF_00031">
    <property type="entry name" value="DNA_HJ_migration_RuvA"/>
    <property type="match status" value="1"/>
</dbReference>
<dbReference type="InterPro" id="IPR012340">
    <property type="entry name" value="NA-bd_OB-fold"/>
</dbReference>
<evidence type="ECO:0000256" key="2">
    <source>
        <dbReference type="ARBA" id="ARBA00022763"/>
    </source>
</evidence>
<comment type="similarity">
    <text evidence="6">Belongs to the RuvA family.</text>
</comment>
<feature type="region of interest" description="Domain III" evidence="6">
    <location>
        <begin position="153"/>
        <end position="205"/>
    </location>
</feature>
<evidence type="ECO:0000256" key="6">
    <source>
        <dbReference type="HAMAP-Rule" id="MF_00031"/>
    </source>
</evidence>
<comment type="caution">
    <text evidence="8">The sequence shown here is derived from an EMBL/GenBank/DDBJ whole genome shotgun (WGS) entry which is preliminary data.</text>
</comment>
<dbReference type="Gene3D" id="1.10.8.10">
    <property type="entry name" value="DNA helicase RuvA subunit, C-terminal domain"/>
    <property type="match status" value="1"/>
</dbReference>
<dbReference type="GO" id="GO:0006310">
    <property type="term" value="P:DNA recombination"/>
    <property type="evidence" value="ECO:0007669"/>
    <property type="project" value="UniProtKB-UniRule"/>
</dbReference>
<dbReference type="SUPFAM" id="SSF50249">
    <property type="entry name" value="Nucleic acid-binding proteins"/>
    <property type="match status" value="1"/>
</dbReference>
<keyword evidence="4 6" id="KW-0233">DNA recombination</keyword>
<reference evidence="8" key="2">
    <citation type="submission" date="2020-09" db="EMBL/GenBank/DDBJ databases">
        <authorList>
            <person name="Sun Q."/>
            <person name="Zhou Y."/>
        </authorList>
    </citation>
    <scope>NUCLEOTIDE SEQUENCE</scope>
    <source>
        <strain evidence="8">CGMCC 1.12919</strain>
    </source>
</reference>
<accession>A0A916U961</accession>
<dbReference type="GO" id="GO:0009378">
    <property type="term" value="F:four-way junction helicase activity"/>
    <property type="evidence" value="ECO:0007669"/>
    <property type="project" value="InterPro"/>
</dbReference>
<comment type="subcellular location">
    <subcellularLocation>
        <location evidence="6">Cytoplasm</location>
    </subcellularLocation>
</comment>
<proteinExistence type="inferred from homology"/>
<evidence type="ECO:0000256" key="4">
    <source>
        <dbReference type="ARBA" id="ARBA00023172"/>
    </source>
</evidence>
<keyword evidence="1 6" id="KW-0963">Cytoplasm</keyword>
<gene>
    <name evidence="6 8" type="primary">ruvA</name>
    <name evidence="8" type="ORF">GCM10010994_23830</name>
</gene>
<dbReference type="Pfam" id="PF07499">
    <property type="entry name" value="RuvA_C"/>
    <property type="match status" value="1"/>
</dbReference>
<dbReference type="Pfam" id="PF01330">
    <property type="entry name" value="RuvA_N"/>
    <property type="match status" value="1"/>
</dbReference>
<dbReference type="GO" id="GO:0005737">
    <property type="term" value="C:cytoplasm"/>
    <property type="evidence" value="ECO:0007669"/>
    <property type="project" value="UniProtKB-SubCell"/>
</dbReference>
<dbReference type="InterPro" id="IPR011114">
    <property type="entry name" value="RuvA_C"/>
</dbReference>
<evidence type="ECO:0000256" key="1">
    <source>
        <dbReference type="ARBA" id="ARBA00022490"/>
    </source>
</evidence>
<dbReference type="GO" id="GO:0009379">
    <property type="term" value="C:Holliday junction helicase complex"/>
    <property type="evidence" value="ECO:0007669"/>
    <property type="project" value="InterPro"/>
</dbReference>
<keyword evidence="2 6" id="KW-0227">DNA damage</keyword>
<reference evidence="8" key="1">
    <citation type="journal article" date="2014" name="Int. J. Syst. Evol. Microbiol.">
        <title>Complete genome sequence of Corynebacterium casei LMG S-19264T (=DSM 44701T), isolated from a smear-ripened cheese.</title>
        <authorList>
            <consortium name="US DOE Joint Genome Institute (JGI-PGF)"/>
            <person name="Walter F."/>
            <person name="Albersmeier A."/>
            <person name="Kalinowski J."/>
            <person name="Ruckert C."/>
        </authorList>
    </citation>
    <scope>NUCLEOTIDE SEQUENCE</scope>
    <source>
        <strain evidence="8">CGMCC 1.12919</strain>
    </source>
</reference>
<dbReference type="Pfam" id="PF14520">
    <property type="entry name" value="HHH_5"/>
    <property type="match status" value="1"/>
</dbReference>
<dbReference type="GO" id="GO:0005524">
    <property type="term" value="F:ATP binding"/>
    <property type="evidence" value="ECO:0007669"/>
    <property type="project" value="InterPro"/>
</dbReference>
<comment type="caution">
    <text evidence="6">Lacks conserved residue(s) required for the propagation of feature annotation.</text>
</comment>
<feature type="domain" description="Helix-hairpin-helix DNA-binding motif class 1" evidence="7">
    <location>
        <begin position="108"/>
        <end position="127"/>
    </location>
</feature>
<keyword evidence="5 6" id="KW-0234">DNA repair</keyword>
<dbReference type="GO" id="GO:0048476">
    <property type="term" value="C:Holliday junction resolvase complex"/>
    <property type="evidence" value="ECO:0007669"/>
    <property type="project" value="UniProtKB-UniRule"/>
</dbReference>
<dbReference type="Gene3D" id="1.10.150.20">
    <property type="entry name" value="5' to 3' exonuclease, C-terminal subdomain"/>
    <property type="match status" value="1"/>
</dbReference>
<dbReference type="RefSeq" id="WP_188609392.1">
    <property type="nucleotide sequence ID" value="NZ_BMGG01000004.1"/>
</dbReference>
<keyword evidence="8" id="KW-0347">Helicase</keyword>
<dbReference type="SUPFAM" id="SSF47781">
    <property type="entry name" value="RuvA domain 2-like"/>
    <property type="match status" value="1"/>
</dbReference>
<organism evidence="8 9">
    <name type="scientific">Chelatococcus reniformis</name>
    <dbReference type="NCBI Taxonomy" id="1494448"/>
    <lineage>
        <taxon>Bacteria</taxon>
        <taxon>Pseudomonadati</taxon>
        <taxon>Pseudomonadota</taxon>
        <taxon>Alphaproteobacteria</taxon>
        <taxon>Hyphomicrobiales</taxon>
        <taxon>Chelatococcaceae</taxon>
        <taxon>Chelatococcus</taxon>
    </lineage>
</organism>
<dbReference type="InterPro" id="IPR010994">
    <property type="entry name" value="RuvA_2-like"/>
</dbReference>
<comment type="subunit">
    <text evidence="6">Homotetramer. Forms an RuvA(8)-RuvB(12)-Holliday junction (HJ) complex. HJ DNA is sandwiched between 2 RuvA tetramers; dsDNA enters through RuvA and exits via RuvB. An RuvB hexamer assembles on each DNA strand where it exits the tetramer. Each RuvB hexamer is contacted by two RuvA subunits (via domain III) on 2 adjacent RuvB subunits; this complex drives branch migration. In the full resolvosome a probable DNA-RuvA(4)-RuvB(12)-RuvC(2) complex forms which resolves the HJ.</text>
</comment>
<dbReference type="InterPro" id="IPR013849">
    <property type="entry name" value="DNA_helicase_Holl-junc_RuvA_I"/>
</dbReference>
<comment type="domain">
    <text evidence="6">Has three domains with a flexible linker between the domains II and III and assumes an 'L' shape. Domain III is highly mobile and contacts RuvB.</text>
</comment>
<comment type="function">
    <text evidence="6">The RuvA-RuvB-RuvC complex processes Holliday junction (HJ) DNA during genetic recombination and DNA repair, while the RuvA-RuvB complex plays an important role in the rescue of blocked DNA replication forks via replication fork reversal (RFR). RuvA specifically binds to HJ cruciform DNA, conferring on it an open structure. The RuvB hexamer acts as an ATP-dependent pump, pulling dsDNA into and through the RuvAB complex. HJ branch migration allows RuvC to scan DNA until it finds its consensus sequence, where it cleaves and resolves the cruciform DNA.</text>
</comment>
<dbReference type="InterPro" id="IPR036267">
    <property type="entry name" value="RuvA_C_sf"/>
</dbReference>
<keyword evidence="3 6" id="KW-0238">DNA-binding</keyword>
<dbReference type="Proteomes" id="UP000637002">
    <property type="component" value="Unassembled WGS sequence"/>
</dbReference>